<dbReference type="GO" id="GO:0006437">
    <property type="term" value="P:tyrosyl-tRNA aminoacylation"/>
    <property type="evidence" value="ECO:0007669"/>
    <property type="project" value="UniProtKB-UniRule"/>
</dbReference>
<dbReference type="PANTHER" id="PTHR11766:SF1">
    <property type="entry name" value="TYROSINE--TRNA LIGASE"/>
    <property type="match status" value="1"/>
</dbReference>
<gene>
    <name evidence="15" type="ORF">SAMN02745716_1751</name>
</gene>
<dbReference type="RefSeq" id="WP_245689057.1">
    <property type="nucleotide sequence ID" value="NZ_FNWJ01000002.1"/>
</dbReference>
<evidence type="ECO:0000313" key="15">
    <source>
        <dbReference type="EMBL" id="SEH14826.1"/>
    </source>
</evidence>
<evidence type="ECO:0000256" key="2">
    <source>
        <dbReference type="ARBA" id="ARBA00013160"/>
    </source>
</evidence>
<dbReference type="GO" id="GO:0004831">
    <property type="term" value="F:tyrosine-tRNA ligase activity"/>
    <property type="evidence" value="ECO:0007669"/>
    <property type="project" value="UniProtKB-UniRule"/>
</dbReference>
<evidence type="ECO:0000256" key="6">
    <source>
        <dbReference type="ARBA" id="ARBA00022840"/>
    </source>
</evidence>
<keyword evidence="7 12" id="KW-0694">RNA-binding</keyword>
<evidence type="ECO:0000259" key="14">
    <source>
        <dbReference type="Pfam" id="PF01479"/>
    </source>
</evidence>
<evidence type="ECO:0000256" key="9">
    <source>
        <dbReference type="ARBA" id="ARBA00023146"/>
    </source>
</evidence>
<dbReference type="Pfam" id="PF00579">
    <property type="entry name" value="tRNA-synt_1b"/>
    <property type="match status" value="1"/>
</dbReference>
<dbReference type="CDD" id="cd00805">
    <property type="entry name" value="TyrRS_core"/>
    <property type="match status" value="1"/>
</dbReference>
<dbReference type="SUPFAM" id="SSF55174">
    <property type="entry name" value="Alpha-L RNA-binding motif"/>
    <property type="match status" value="1"/>
</dbReference>
<dbReference type="EMBL" id="FNWJ01000002">
    <property type="protein sequence ID" value="SEH14826.1"/>
    <property type="molecule type" value="Genomic_DNA"/>
</dbReference>
<keyword evidence="9 13" id="KW-0030">Aminoacyl-tRNA synthetase</keyword>
<keyword evidence="8 13" id="KW-0648">Protein biosynthesis</keyword>
<dbReference type="InterPro" id="IPR001412">
    <property type="entry name" value="aa-tRNA-synth_I_CS"/>
</dbReference>
<dbReference type="Pfam" id="PF01479">
    <property type="entry name" value="S4"/>
    <property type="match status" value="1"/>
</dbReference>
<keyword evidence="6 13" id="KW-0067">ATP-binding</keyword>
<evidence type="ECO:0000256" key="3">
    <source>
        <dbReference type="ARBA" id="ARBA00022490"/>
    </source>
</evidence>
<dbReference type="GO" id="GO:0005829">
    <property type="term" value="C:cytosol"/>
    <property type="evidence" value="ECO:0007669"/>
    <property type="project" value="TreeGrafter"/>
</dbReference>
<evidence type="ECO:0000313" key="16">
    <source>
        <dbReference type="Proteomes" id="UP000222056"/>
    </source>
</evidence>
<dbReference type="NCBIfam" id="TIGR00234">
    <property type="entry name" value="tyrS"/>
    <property type="match status" value="1"/>
</dbReference>
<dbReference type="GO" id="GO:0003723">
    <property type="term" value="F:RNA binding"/>
    <property type="evidence" value="ECO:0007669"/>
    <property type="project" value="UniProtKB-KW"/>
</dbReference>
<evidence type="ECO:0000256" key="12">
    <source>
        <dbReference type="PROSITE-ProRule" id="PRU00182"/>
    </source>
</evidence>
<dbReference type="PROSITE" id="PS00178">
    <property type="entry name" value="AA_TRNA_LIGASE_I"/>
    <property type="match status" value="1"/>
</dbReference>
<dbReference type="InterPro" id="IPR002307">
    <property type="entry name" value="Tyr-tRNA-ligase"/>
</dbReference>
<keyword evidence="4 13" id="KW-0436">Ligase</keyword>
<reference evidence="16" key="1">
    <citation type="submission" date="2016-10" db="EMBL/GenBank/DDBJ databases">
        <authorList>
            <person name="Varghese N."/>
            <person name="Submissions S."/>
        </authorList>
    </citation>
    <scope>NUCLEOTIDE SEQUENCE [LARGE SCALE GENOMIC DNA]</scope>
    <source>
        <strain evidence="16">ATCC 35263</strain>
    </source>
</reference>
<evidence type="ECO:0000256" key="10">
    <source>
        <dbReference type="ARBA" id="ARBA00048248"/>
    </source>
</evidence>
<proteinExistence type="inferred from homology"/>
<dbReference type="InterPro" id="IPR002305">
    <property type="entry name" value="aa-tRNA-synth_Ic"/>
</dbReference>
<dbReference type="Gene3D" id="3.40.50.620">
    <property type="entry name" value="HUPs"/>
    <property type="match status" value="1"/>
</dbReference>
<name>A0A1H6FVK3_THEAL</name>
<evidence type="ECO:0000256" key="7">
    <source>
        <dbReference type="ARBA" id="ARBA00022884"/>
    </source>
</evidence>
<dbReference type="Gene3D" id="1.10.240.10">
    <property type="entry name" value="Tyrosyl-Transfer RNA Synthetase"/>
    <property type="match status" value="1"/>
</dbReference>
<dbReference type="PRINTS" id="PR01040">
    <property type="entry name" value="TRNASYNTHTYR"/>
</dbReference>
<feature type="domain" description="RNA-binding S4" evidence="14">
    <location>
        <begin position="349"/>
        <end position="378"/>
    </location>
</feature>
<accession>A0A1H6FVK3</accession>
<dbReference type="AlphaFoldDB" id="A0A1H6FVK3"/>
<dbReference type="SUPFAM" id="SSF52374">
    <property type="entry name" value="Nucleotidylyl transferase"/>
    <property type="match status" value="1"/>
</dbReference>
<keyword evidence="5 13" id="KW-0547">Nucleotide-binding</keyword>
<dbReference type="CDD" id="cd00165">
    <property type="entry name" value="S4"/>
    <property type="match status" value="1"/>
</dbReference>
<dbReference type="InterPro" id="IPR002942">
    <property type="entry name" value="S4_RNA-bd"/>
</dbReference>
<evidence type="ECO:0000256" key="11">
    <source>
        <dbReference type="NCBIfam" id="TIGR00234"/>
    </source>
</evidence>
<evidence type="ECO:0000256" key="4">
    <source>
        <dbReference type="ARBA" id="ARBA00022598"/>
    </source>
</evidence>
<dbReference type="PROSITE" id="PS50889">
    <property type="entry name" value="S4"/>
    <property type="match status" value="1"/>
</dbReference>
<dbReference type="GO" id="GO:0005524">
    <property type="term" value="F:ATP binding"/>
    <property type="evidence" value="ECO:0007669"/>
    <property type="project" value="UniProtKB-KW"/>
</dbReference>
<dbReference type="InterPro" id="IPR024088">
    <property type="entry name" value="Tyr-tRNA-ligase_bac-type"/>
</dbReference>
<dbReference type="EC" id="6.1.1.1" evidence="2 11"/>
<dbReference type="PANTHER" id="PTHR11766">
    <property type="entry name" value="TYROSYL-TRNA SYNTHETASE"/>
    <property type="match status" value="1"/>
</dbReference>
<dbReference type="STRING" id="29539.SAMN02745716_1751"/>
<dbReference type="InterPro" id="IPR014729">
    <property type="entry name" value="Rossmann-like_a/b/a_fold"/>
</dbReference>
<keyword evidence="16" id="KW-1185">Reference proteome</keyword>
<evidence type="ECO:0000256" key="8">
    <source>
        <dbReference type="ARBA" id="ARBA00022917"/>
    </source>
</evidence>
<evidence type="ECO:0000256" key="13">
    <source>
        <dbReference type="RuleBase" id="RU363036"/>
    </source>
</evidence>
<dbReference type="FunFam" id="3.40.50.620:FF:000061">
    <property type="entry name" value="Tyrosine--tRNA ligase"/>
    <property type="match status" value="1"/>
</dbReference>
<organism evidence="15 16">
    <name type="scientific">Thermoleophilum album</name>
    <dbReference type="NCBI Taxonomy" id="29539"/>
    <lineage>
        <taxon>Bacteria</taxon>
        <taxon>Bacillati</taxon>
        <taxon>Actinomycetota</taxon>
        <taxon>Thermoleophilia</taxon>
        <taxon>Thermoleophilales</taxon>
        <taxon>Thermoleophilaceae</taxon>
        <taxon>Thermoleophilum</taxon>
    </lineage>
</organism>
<dbReference type="Proteomes" id="UP000222056">
    <property type="component" value="Unassembled WGS sequence"/>
</dbReference>
<comment type="subunit">
    <text evidence="1">Homodimer.</text>
</comment>
<evidence type="ECO:0000256" key="5">
    <source>
        <dbReference type="ARBA" id="ARBA00022741"/>
    </source>
</evidence>
<sequence length="423" mass="46626">MTYQEHDSARRASAGALPILSADPAAQARWLLRNVAQALPEGELEHQLAAGRPLRVKLGVDPTAPDIHLGHVVVLRKLHEFQQLGHLVVLIIGDFTARVGDPSGRSRTRPALDPREIEQNAATYQEQAFKVLDRERTEVVRNSSWLDMPMTDFFTLAARATVAQLLDRDDFRRRYESGEPISVLELLYPLLQGYDSVAVRADVEVGGTDQTFNLLFAREVQSAYGQRPQSILTMPILPGIDGVQKMSKSLGNHIAVNDPPEQMFGKLMRIPDAVMPVYYRLLLDGEADPALTPVAAKRALARTIVSQFWGPEAALAAERRFDRIHVQREAPDDVETAVVAVDAARVPVATVLSEAFGISRSEARRLLAQGAVSVDGRRLPPEIQDVSVEELDGAVVRLGKRRFRRIALVGPASAGRGDRRARC</sequence>
<comment type="catalytic activity">
    <reaction evidence="10">
        <text>tRNA(Tyr) + L-tyrosine + ATP = L-tyrosyl-tRNA(Tyr) + AMP + diphosphate + H(+)</text>
        <dbReference type="Rhea" id="RHEA:10220"/>
        <dbReference type="Rhea" id="RHEA-COMP:9706"/>
        <dbReference type="Rhea" id="RHEA-COMP:9707"/>
        <dbReference type="ChEBI" id="CHEBI:15378"/>
        <dbReference type="ChEBI" id="CHEBI:30616"/>
        <dbReference type="ChEBI" id="CHEBI:33019"/>
        <dbReference type="ChEBI" id="CHEBI:58315"/>
        <dbReference type="ChEBI" id="CHEBI:78442"/>
        <dbReference type="ChEBI" id="CHEBI:78536"/>
        <dbReference type="ChEBI" id="CHEBI:456215"/>
        <dbReference type="EC" id="6.1.1.1"/>
    </reaction>
</comment>
<comment type="similarity">
    <text evidence="13">Belongs to the class-I aminoacyl-tRNA synthetase family.</text>
</comment>
<keyword evidence="3" id="KW-0963">Cytoplasm</keyword>
<protein>
    <recommendedName>
        <fullName evidence="2 11">Tyrosine--tRNA ligase</fullName>
        <ecNumber evidence="2 11">6.1.1.1</ecNumber>
    </recommendedName>
</protein>
<evidence type="ECO:0000256" key="1">
    <source>
        <dbReference type="ARBA" id="ARBA00011738"/>
    </source>
</evidence>